<dbReference type="Proteomes" id="UP000054466">
    <property type="component" value="Unassembled WGS sequence"/>
</dbReference>
<feature type="region of interest" description="Disordered" evidence="2">
    <location>
        <begin position="545"/>
        <end position="567"/>
    </location>
</feature>
<dbReference type="STRING" id="569365.A0A0D2CHB6"/>
<evidence type="ECO:0000256" key="1">
    <source>
        <dbReference type="SAM" id="Coils"/>
    </source>
</evidence>
<feature type="compositionally biased region" description="Polar residues" evidence="2">
    <location>
        <begin position="182"/>
        <end position="198"/>
    </location>
</feature>
<dbReference type="RefSeq" id="XP_016243180.1">
    <property type="nucleotide sequence ID" value="XM_016398618.1"/>
</dbReference>
<dbReference type="OrthoDB" id="5419542at2759"/>
<evidence type="ECO:0000313" key="4">
    <source>
        <dbReference type="EMBL" id="KIW22964.1"/>
    </source>
</evidence>
<dbReference type="GeneID" id="27350398"/>
<dbReference type="EMBL" id="KN847046">
    <property type="protein sequence ID" value="KIW22964.1"/>
    <property type="molecule type" value="Genomic_DNA"/>
</dbReference>
<feature type="region of interest" description="Disordered" evidence="2">
    <location>
        <begin position="231"/>
        <end position="261"/>
    </location>
</feature>
<feature type="compositionally biased region" description="Basic and acidic residues" evidence="2">
    <location>
        <begin position="231"/>
        <end position="243"/>
    </location>
</feature>
<feature type="region of interest" description="Disordered" evidence="2">
    <location>
        <begin position="171"/>
        <end position="200"/>
    </location>
</feature>
<accession>A0A0D2CHB6</accession>
<dbReference type="AlphaFoldDB" id="A0A0D2CHB6"/>
<keyword evidence="3" id="KW-0472">Membrane</keyword>
<keyword evidence="1" id="KW-0175">Coiled coil</keyword>
<keyword evidence="5" id="KW-1185">Reference proteome</keyword>
<gene>
    <name evidence="4" type="ORF">PV07_11204</name>
</gene>
<evidence type="ECO:0000256" key="3">
    <source>
        <dbReference type="SAM" id="Phobius"/>
    </source>
</evidence>
<feature type="region of interest" description="Disordered" evidence="2">
    <location>
        <begin position="93"/>
        <end position="143"/>
    </location>
</feature>
<sequence>MFGSTMSLVNPLPPAQQRPALYRSLSHTNSSNKNDTASAGQPQSAEPSTRPSRPSHVRSRSYLSPADPKPRNAITLPAAPSAFEKTASRLHLPGTSHRHHKDKDHNSSGHQHSQSHSHIAHHNNDSTHSLPFRRHRPTQSEAHAPRRFASKEALSTLPHLVAGLNAERERRTHAGNIPNPINPTNRSAGGSNGPNNTAAHVFGPSAAMSSDFQAGGRYDYNASGFPELRRRATSDPASRDKLSHPAPAHPLRPKTSLEEALDRGDAARVARRIHVKVEDLQRRDQELRVGEDELRSRVAEITATGVEITRRLDYGYYNLLEKVGNLVSMIGSFQSLARQSETLIGNFERESKRVDEDTHRRVKVLQSGFETRQVKARQLAERGQKASMRARELSARLEKARAKVEEWETREEKFRKAWDRVWGIVWWTSIAVIVIVVAVVLGKEWYFHGDPVKAGLRQHGEGHWNRSLRLGGPAGGQENERLLRLGEGAGGSSDSSTRENETDTAVTRLNVPDDVRQILLGVAERNRIRKKAFPEVPSMLSTNARLTTSTEEEQCREDPRLASLDEL</sequence>
<proteinExistence type="predicted"/>
<feature type="region of interest" description="Disordered" evidence="2">
    <location>
        <begin position="486"/>
        <end position="505"/>
    </location>
</feature>
<dbReference type="HOGENOM" id="CLU_035733_0_0_1"/>
<evidence type="ECO:0000313" key="5">
    <source>
        <dbReference type="Proteomes" id="UP000054466"/>
    </source>
</evidence>
<organism evidence="4 5">
    <name type="scientific">Cladophialophora immunda</name>
    <dbReference type="NCBI Taxonomy" id="569365"/>
    <lineage>
        <taxon>Eukaryota</taxon>
        <taxon>Fungi</taxon>
        <taxon>Dikarya</taxon>
        <taxon>Ascomycota</taxon>
        <taxon>Pezizomycotina</taxon>
        <taxon>Eurotiomycetes</taxon>
        <taxon>Chaetothyriomycetidae</taxon>
        <taxon>Chaetothyriales</taxon>
        <taxon>Herpotrichiellaceae</taxon>
        <taxon>Cladophialophora</taxon>
    </lineage>
</organism>
<dbReference type="VEuPathDB" id="FungiDB:PV07_11204"/>
<keyword evidence="3" id="KW-0812">Transmembrane</keyword>
<evidence type="ECO:0000256" key="2">
    <source>
        <dbReference type="SAM" id="MobiDB-lite"/>
    </source>
</evidence>
<feature type="region of interest" description="Disordered" evidence="2">
    <location>
        <begin position="1"/>
        <end position="74"/>
    </location>
</feature>
<feature type="transmembrane region" description="Helical" evidence="3">
    <location>
        <begin position="421"/>
        <end position="441"/>
    </location>
</feature>
<keyword evidence="3" id="KW-1133">Transmembrane helix</keyword>
<feature type="coiled-coil region" evidence="1">
    <location>
        <begin position="383"/>
        <end position="417"/>
    </location>
</feature>
<feature type="compositionally biased region" description="Polar residues" evidence="2">
    <location>
        <begin position="25"/>
        <end position="46"/>
    </location>
</feature>
<protein>
    <submittedName>
        <fullName evidence="4">Uncharacterized protein</fullName>
    </submittedName>
</protein>
<reference evidence="4 5" key="1">
    <citation type="submission" date="2015-01" db="EMBL/GenBank/DDBJ databases">
        <title>The Genome Sequence of Cladophialophora immunda CBS83496.</title>
        <authorList>
            <consortium name="The Broad Institute Genomics Platform"/>
            <person name="Cuomo C."/>
            <person name="de Hoog S."/>
            <person name="Gorbushina A."/>
            <person name="Stielow B."/>
            <person name="Teixiera M."/>
            <person name="Abouelleil A."/>
            <person name="Chapman S.B."/>
            <person name="Priest M."/>
            <person name="Young S.K."/>
            <person name="Wortman J."/>
            <person name="Nusbaum C."/>
            <person name="Birren B."/>
        </authorList>
    </citation>
    <scope>NUCLEOTIDE SEQUENCE [LARGE SCALE GENOMIC DNA]</scope>
    <source>
        <strain evidence="4 5">CBS 83496</strain>
    </source>
</reference>
<name>A0A0D2CHB6_9EURO</name>